<feature type="transmembrane region" description="Helical" evidence="2">
    <location>
        <begin position="74"/>
        <end position="94"/>
    </location>
</feature>
<keyword evidence="2" id="KW-0812">Transmembrane</keyword>
<feature type="region of interest" description="Disordered" evidence="1">
    <location>
        <begin position="121"/>
        <end position="142"/>
    </location>
</feature>
<reference evidence="3" key="1">
    <citation type="submission" date="2020-03" db="EMBL/GenBank/DDBJ databases">
        <authorList>
            <person name="Weist P."/>
        </authorList>
    </citation>
    <scope>NUCLEOTIDE SEQUENCE</scope>
</reference>
<gene>
    <name evidence="3" type="ORF">PLEPLA_LOCUS40344</name>
</gene>
<organism evidence="3 4">
    <name type="scientific">Pleuronectes platessa</name>
    <name type="common">European plaice</name>
    <dbReference type="NCBI Taxonomy" id="8262"/>
    <lineage>
        <taxon>Eukaryota</taxon>
        <taxon>Metazoa</taxon>
        <taxon>Chordata</taxon>
        <taxon>Craniata</taxon>
        <taxon>Vertebrata</taxon>
        <taxon>Euteleostomi</taxon>
        <taxon>Actinopterygii</taxon>
        <taxon>Neopterygii</taxon>
        <taxon>Teleostei</taxon>
        <taxon>Neoteleostei</taxon>
        <taxon>Acanthomorphata</taxon>
        <taxon>Carangaria</taxon>
        <taxon>Pleuronectiformes</taxon>
        <taxon>Pleuronectoidei</taxon>
        <taxon>Pleuronectidae</taxon>
        <taxon>Pleuronectes</taxon>
    </lineage>
</organism>
<name>A0A9N7Z8I0_PLEPL</name>
<keyword evidence="2" id="KW-1133">Transmembrane helix</keyword>
<dbReference type="Proteomes" id="UP001153269">
    <property type="component" value="Unassembled WGS sequence"/>
</dbReference>
<evidence type="ECO:0000313" key="3">
    <source>
        <dbReference type="EMBL" id="CAB1452594.1"/>
    </source>
</evidence>
<dbReference type="EMBL" id="CADEAL010004135">
    <property type="protein sequence ID" value="CAB1452594.1"/>
    <property type="molecule type" value="Genomic_DNA"/>
</dbReference>
<evidence type="ECO:0000256" key="1">
    <source>
        <dbReference type="SAM" id="MobiDB-lite"/>
    </source>
</evidence>
<keyword evidence="4" id="KW-1185">Reference proteome</keyword>
<protein>
    <submittedName>
        <fullName evidence="3">Uncharacterized protein</fullName>
    </submittedName>
</protein>
<sequence length="253" mass="27274">MQIGHQVTGRTPLQIPPQPSLPPVILQDTILVRALINPKQEMEGPPQPQTPQSPRTCSPLGAAGKSCWSLDTRVAVLLLTLAGAVILLLLYRLLQFRHRLSVARARNALEYQGFYRTATYTLKHPAPPGQDRPPKDRTVPDANPRVQTVITVTPVAIVPLPPPPAASPPPLPLPLPPPPALHPPSPPLTPPVPAIPLHLPMIHTTPPSPHLSWGACSDADVYSRIGAFRASRLSSLSNLSSQSKVILFEHSSL</sequence>
<comment type="caution">
    <text evidence="3">The sequence shown here is derived from an EMBL/GenBank/DDBJ whole genome shotgun (WGS) entry which is preliminary data.</text>
</comment>
<proteinExistence type="predicted"/>
<evidence type="ECO:0000313" key="4">
    <source>
        <dbReference type="Proteomes" id="UP001153269"/>
    </source>
</evidence>
<keyword evidence="2" id="KW-0472">Membrane</keyword>
<accession>A0A9N7Z8I0</accession>
<evidence type="ECO:0000256" key="2">
    <source>
        <dbReference type="SAM" id="Phobius"/>
    </source>
</evidence>
<dbReference type="AlphaFoldDB" id="A0A9N7Z8I0"/>